<keyword evidence="2 3" id="KW-0040">ANK repeat</keyword>
<evidence type="ECO:0000256" key="3">
    <source>
        <dbReference type="PROSITE-ProRule" id="PRU00023"/>
    </source>
</evidence>
<evidence type="ECO:0000313" key="5">
    <source>
        <dbReference type="Proteomes" id="UP001445268"/>
    </source>
</evidence>
<sequence length="172" mass="18586">MAKGGRPRKHDPLADDISFAIEAMKNKEAISLLTDVSVDILDGEGRTPLIYASFSGNLEILQWLIHQGAQLDVQDRNGFCALHAASQNGHVKVLEVLLRSGANPNLTDAHGNGPLWTATIKSRGDDSVPSLLIHHGADPDHMNNAGKSPKDAMALIRKNLKLMADQENIDQA</sequence>
<name>A0ABZ3E4J0_9GAMM</name>
<proteinExistence type="predicted"/>
<dbReference type="EMBL" id="CP152380">
    <property type="protein sequence ID" value="XAF53911.1"/>
    <property type="molecule type" value="Genomic_DNA"/>
</dbReference>
<keyword evidence="5" id="KW-1185">Reference proteome</keyword>
<gene>
    <name evidence="4" type="ORF">AAGT77_18615</name>
</gene>
<keyword evidence="1" id="KW-0677">Repeat</keyword>
<dbReference type="PRINTS" id="PR01415">
    <property type="entry name" value="ANKYRIN"/>
</dbReference>
<feature type="repeat" description="ANK" evidence="3">
    <location>
        <begin position="44"/>
        <end position="76"/>
    </location>
</feature>
<dbReference type="PROSITE" id="PS50088">
    <property type="entry name" value="ANK_REPEAT"/>
    <property type="match status" value="2"/>
</dbReference>
<dbReference type="SUPFAM" id="SSF48403">
    <property type="entry name" value="Ankyrin repeat"/>
    <property type="match status" value="1"/>
</dbReference>
<dbReference type="PANTHER" id="PTHR24171:SF9">
    <property type="entry name" value="ANKYRIN REPEAT DOMAIN-CONTAINING PROTEIN 39"/>
    <property type="match status" value="1"/>
</dbReference>
<dbReference type="InterPro" id="IPR002110">
    <property type="entry name" value="Ankyrin_rpt"/>
</dbReference>
<evidence type="ECO:0000313" key="4">
    <source>
        <dbReference type="EMBL" id="XAF53911.1"/>
    </source>
</evidence>
<feature type="repeat" description="ANK" evidence="3">
    <location>
        <begin position="77"/>
        <end position="109"/>
    </location>
</feature>
<dbReference type="InterPro" id="IPR036770">
    <property type="entry name" value="Ankyrin_rpt-contain_sf"/>
</dbReference>
<dbReference type="Gene3D" id="1.25.40.20">
    <property type="entry name" value="Ankyrin repeat-containing domain"/>
    <property type="match status" value="2"/>
</dbReference>
<dbReference type="PROSITE" id="PS50297">
    <property type="entry name" value="ANK_REP_REGION"/>
    <property type="match status" value="2"/>
</dbReference>
<dbReference type="PANTHER" id="PTHR24171">
    <property type="entry name" value="ANKYRIN REPEAT DOMAIN-CONTAINING PROTEIN 39-RELATED"/>
    <property type="match status" value="1"/>
</dbReference>
<reference evidence="4 5" key="1">
    <citation type="submission" date="2024-04" db="EMBL/GenBank/DDBJ databases">
        <title>Marinobacter sp. SBY-1.</title>
        <authorList>
            <person name="Pan C."/>
        </authorList>
    </citation>
    <scope>NUCLEOTIDE SEQUENCE [LARGE SCALE GENOMIC DNA]</scope>
    <source>
        <strain evidence="4 5">SBY-1</strain>
    </source>
</reference>
<organism evidence="4 5">
    <name type="scientific">Marinobacter alkaliphilus</name>
    <dbReference type="NCBI Taxonomy" id="254719"/>
    <lineage>
        <taxon>Bacteria</taxon>
        <taxon>Pseudomonadati</taxon>
        <taxon>Pseudomonadota</taxon>
        <taxon>Gammaproteobacteria</taxon>
        <taxon>Pseudomonadales</taxon>
        <taxon>Marinobacteraceae</taxon>
        <taxon>Marinobacter</taxon>
    </lineage>
</organism>
<dbReference type="Proteomes" id="UP001445268">
    <property type="component" value="Chromosome"/>
</dbReference>
<accession>A0ABZ3E4J0</accession>
<dbReference type="Pfam" id="PF13637">
    <property type="entry name" value="Ank_4"/>
    <property type="match status" value="1"/>
</dbReference>
<evidence type="ECO:0000256" key="2">
    <source>
        <dbReference type="ARBA" id="ARBA00023043"/>
    </source>
</evidence>
<dbReference type="SMART" id="SM00248">
    <property type="entry name" value="ANK"/>
    <property type="match status" value="3"/>
</dbReference>
<protein>
    <submittedName>
        <fullName evidence="4">Ankyrin repeat domain-containing protein</fullName>
    </submittedName>
</protein>
<dbReference type="Pfam" id="PF00023">
    <property type="entry name" value="Ank"/>
    <property type="match status" value="1"/>
</dbReference>
<evidence type="ECO:0000256" key="1">
    <source>
        <dbReference type="ARBA" id="ARBA00022737"/>
    </source>
</evidence>
<dbReference type="RefSeq" id="WP_342631454.1">
    <property type="nucleotide sequence ID" value="NZ_CP152380.1"/>
</dbReference>